<dbReference type="PANTHER" id="PTHR32141:SF47">
    <property type="entry name" value="F-BOX DOMAIN-CONTAINING PROTEIN"/>
    <property type="match status" value="1"/>
</dbReference>
<dbReference type="InterPro" id="IPR036047">
    <property type="entry name" value="F-box-like_dom_sf"/>
</dbReference>
<dbReference type="Proteomes" id="UP000008810">
    <property type="component" value="Chromosome 3"/>
</dbReference>
<dbReference type="OrthoDB" id="695490at2759"/>
<dbReference type="EnsemblPlants" id="KQJ96589">
    <property type="protein sequence ID" value="KQJ96589"/>
    <property type="gene ID" value="BRADI_3g25404v3"/>
</dbReference>
<dbReference type="PANTHER" id="PTHR32141">
    <property type="match status" value="1"/>
</dbReference>
<dbReference type="AlphaFoldDB" id="A0A0Q3LWA5"/>
<evidence type="ECO:0000313" key="1">
    <source>
        <dbReference type="EMBL" id="KQJ96589.1"/>
    </source>
</evidence>
<dbReference type="InParanoid" id="A0A0Q3LWA5"/>
<dbReference type="InterPro" id="IPR055302">
    <property type="entry name" value="F-box_dom-containing"/>
</dbReference>
<reference evidence="1 2" key="1">
    <citation type="journal article" date="2010" name="Nature">
        <title>Genome sequencing and analysis of the model grass Brachypodium distachyon.</title>
        <authorList>
            <consortium name="International Brachypodium Initiative"/>
        </authorList>
    </citation>
    <scope>NUCLEOTIDE SEQUENCE [LARGE SCALE GENOMIC DNA]</scope>
    <source>
        <strain evidence="1 2">Bd21</strain>
    </source>
</reference>
<evidence type="ECO:0000313" key="2">
    <source>
        <dbReference type="EnsemblPlants" id="KQJ96589"/>
    </source>
</evidence>
<keyword evidence="3" id="KW-1185">Reference proteome</keyword>
<proteinExistence type="predicted"/>
<gene>
    <name evidence="1" type="ORF">BRADI_3g25404v3</name>
</gene>
<sequence length="88" mass="9929">MPRWWPPGADLISSLPDGVLGEIIYLLPIKEGACTRILVHRWRDLWFVVPLKLDCCQLCGTVSKIRDLTPHIVKAHPGPVPRFYVAAD</sequence>
<dbReference type="SUPFAM" id="SSF81383">
    <property type="entry name" value="F-box domain"/>
    <property type="match status" value="1"/>
</dbReference>
<dbReference type="Gramene" id="KQJ96589">
    <property type="protein sequence ID" value="KQJ96589"/>
    <property type="gene ID" value="BRADI_3g25404v3"/>
</dbReference>
<evidence type="ECO:0000313" key="3">
    <source>
        <dbReference type="Proteomes" id="UP000008810"/>
    </source>
</evidence>
<accession>A0A0Q3LWA5</accession>
<name>A0A0Q3LWA5_BRADI</name>
<reference evidence="1" key="2">
    <citation type="submission" date="2017-06" db="EMBL/GenBank/DDBJ databases">
        <title>WGS assembly of Brachypodium distachyon.</title>
        <authorList>
            <consortium name="The International Brachypodium Initiative"/>
            <person name="Lucas S."/>
            <person name="Harmon-Smith M."/>
            <person name="Lail K."/>
            <person name="Tice H."/>
            <person name="Grimwood J."/>
            <person name="Bruce D."/>
            <person name="Barry K."/>
            <person name="Shu S."/>
            <person name="Lindquist E."/>
            <person name="Wang M."/>
            <person name="Pitluck S."/>
            <person name="Vogel J.P."/>
            <person name="Garvin D.F."/>
            <person name="Mockler T.C."/>
            <person name="Schmutz J."/>
            <person name="Rokhsar D."/>
            <person name="Bevan M.W."/>
        </authorList>
    </citation>
    <scope>NUCLEOTIDE SEQUENCE</scope>
    <source>
        <strain evidence="1">Bd21</strain>
    </source>
</reference>
<organism evidence="1">
    <name type="scientific">Brachypodium distachyon</name>
    <name type="common">Purple false brome</name>
    <name type="synonym">Trachynia distachya</name>
    <dbReference type="NCBI Taxonomy" id="15368"/>
    <lineage>
        <taxon>Eukaryota</taxon>
        <taxon>Viridiplantae</taxon>
        <taxon>Streptophyta</taxon>
        <taxon>Embryophyta</taxon>
        <taxon>Tracheophyta</taxon>
        <taxon>Spermatophyta</taxon>
        <taxon>Magnoliopsida</taxon>
        <taxon>Liliopsida</taxon>
        <taxon>Poales</taxon>
        <taxon>Poaceae</taxon>
        <taxon>BOP clade</taxon>
        <taxon>Pooideae</taxon>
        <taxon>Stipodae</taxon>
        <taxon>Brachypodieae</taxon>
        <taxon>Brachypodium</taxon>
    </lineage>
</organism>
<protein>
    <submittedName>
        <fullName evidence="1 2">Uncharacterized protein</fullName>
    </submittedName>
</protein>
<dbReference type="EMBL" id="CM000882">
    <property type="protein sequence ID" value="KQJ96589.1"/>
    <property type="molecule type" value="Genomic_DNA"/>
</dbReference>
<reference evidence="2" key="3">
    <citation type="submission" date="2018-08" db="UniProtKB">
        <authorList>
            <consortium name="EnsemblPlants"/>
        </authorList>
    </citation>
    <scope>IDENTIFICATION</scope>
    <source>
        <strain evidence="2">cv. Bd21</strain>
    </source>
</reference>